<gene>
    <name evidence="1" type="ORF">PAN31117_03310</name>
</gene>
<organism evidence="1 2">
    <name type="scientific">Pandoraea anapnoica</name>
    <dbReference type="NCBI Taxonomy" id="2508301"/>
    <lineage>
        <taxon>Bacteria</taxon>
        <taxon>Pseudomonadati</taxon>
        <taxon>Pseudomonadota</taxon>
        <taxon>Betaproteobacteria</taxon>
        <taxon>Burkholderiales</taxon>
        <taxon>Burkholderiaceae</taxon>
        <taxon>Pandoraea</taxon>
    </lineage>
</organism>
<name>A0A5E5A992_9BURK</name>
<dbReference type="Proteomes" id="UP000383122">
    <property type="component" value="Unassembled WGS sequence"/>
</dbReference>
<accession>A0A5E5A992</accession>
<dbReference type="AlphaFoldDB" id="A0A5E5A992"/>
<sequence>MVGVHKALNKRFFLRRECVLSNALNEATYVEGVLQA</sequence>
<dbReference type="EMBL" id="CABPSP010000010">
    <property type="protein sequence ID" value="VVE69412.1"/>
    <property type="molecule type" value="Genomic_DNA"/>
</dbReference>
<proteinExistence type="predicted"/>
<reference evidence="1 2" key="1">
    <citation type="submission" date="2019-08" db="EMBL/GenBank/DDBJ databases">
        <authorList>
            <person name="Peeters C."/>
        </authorList>
    </citation>
    <scope>NUCLEOTIDE SEQUENCE [LARGE SCALE GENOMIC DNA]</scope>
    <source>
        <strain evidence="1 2">LMG 31117</strain>
    </source>
</reference>
<keyword evidence="2" id="KW-1185">Reference proteome</keyword>
<protein>
    <submittedName>
        <fullName evidence="1">Uncharacterized protein</fullName>
    </submittedName>
</protein>
<evidence type="ECO:0000313" key="2">
    <source>
        <dbReference type="Proteomes" id="UP000383122"/>
    </source>
</evidence>
<evidence type="ECO:0000313" key="1">
    <source>
        <dbReference type="EMBL" id="VVE69412.1"/>
    </source>
</evidence>